<organism evidence="1 2">
    <name type="scientific">Belliella marina</name>
    <dbReference type="NCBI Taxonomy" id="1644146"/>
    <lineage>
        <taxon>Bacteria</taxon>
        <taxon>Pseudomonadati</taxon>
        <taxon>Bacteroidota</taxon>
        <taxon>Cytophagia</taxon>
        <taxon>Cytophagales</taxon>
        <taxon>Cyclobacteriaceae</taxon>
        <taxon>Belliella</taxon>
    </lineage>
</organism>
<evidence type="ECO:0000313" key="1">
    <source>
        <dbReference type="EMBL" id="MFD2035892.1"/>
    </source>
</evidence>
<proteinExistence type="predicted"/>
<sequence length="375" mass="43046">MKYWLGKLKISVFGIALSMLPIWNYAQGDLRNCGFGCTSNDITIMGFALVDAVTGNPIANSVSECGDGQTFQVKLEMTYKFNAAATRYNARFQSLLRIGNMDIFVNDYVGTFSSTTTEAKLIVFDTFTWECGTNLSFFNPQFFWKASEGEGTLETTYACNDYSNSKCSASTGEMIVEIPVELPVVWHNFSVSMSEKKDYAEINWSTLKEWESSHFEIERSIYGIDKFKIIDSVSAANYSFEINYYQYLDKNIPPYVSRVYYRLKQVDLDGKYDYSKVQMLNINRTKEDVGAWLFYPNPMKENELKVSLKKPSVYNGEEITIKVIANQKIYVQLQFTPSNPYEIDLGHFLKNIPKGILLIELSWRDQSEVFKVIKH</sequence>
<dbReference type="RefSeq" id="WP_376886903.1">
    <property type="nucleotide sequence ID" value="NZ_JBHUHR010000039.1"/>
</dbReference>
<gene>
    <name evidence="1" type="ORF">ACFSKL_13900</name>
</gene>
<dbReference type="Proteomes" id="UP001597361">
    <property type="component" value="Unassembled WGS sequence"/>
</dbReference>
<reference evidence="2" key="1">
    <citation type="journal article" date="2019" name="Int. J. Syst. Evol. Microbiol.">
        <title>The Global Catalogue of Microorganisms (GCM) 10K type strain sequencing project: providing services to taxonomists for standard genome sequencing and annotation.</title>
        <authorList>
            <consortium name="The Broad Institute Genomics Platform"/>
            <consortium name="The Broad Institute Genome Sequencing Center for Infectious Disease"/>
            <person name="Wu L."/>
            <person name="Ma J."/>
        </authorList>
    </citation>
    <scope>NUCLEOTIDE SEQUENCE [LARGE SCALE GENOMIC DNA]</scope>
    <source>
        <strain evidence="2">CGMCC 1.15180</strain>
    </source>
</reference>
<evidence type="ECO:0008006" key="3">
    <source>
        <dbReference type="Google" id="ProtNLM"/>
    </source>
</evidence>
<comment type="caution">
    <text evidence="1">The sequence shown here is derived from an EMBL/GenBank/DDBJ whole genome shotgun (WGS) entry which is preliminary data.</text>
</comment>
<protein>
    <recommendedName>
        <fullName evidence="3">T9SS type A sorting domain-containing protein</fullName>
    </recommendedName>
</protein>
<name>A0ABW4VRI8_9BACT</name>
<evidence type="ECO:0000313" key="2">
    <source>
        <dbReference type="Proteomes" id="UP001597361"/>
    </source>
</evidence>
<accession>A0ABW4VRI8</accession>
<dbReference type="EMBL" id="JBHUHR010000039">
    <property type="protein sequence ID" value="MFD2035892.1"/>
    <property type="molecule type" value="Genomic_DNA"/>
</dbReference>
<keyword evidence="2" id="KW-1185">Reference proteome</keyword>